<accession>A0A7W9B9G4</accession>
<organism evidence="5 6">
    <name type="scientific">Sphingopyxis panaciterrulae</name>
    <dbReference type="NCBI Taxonomy" id="462372"/>
    <lineage>
        <taxon>Bacteria</taxon>
        <taxon>Pseudomonadati</taxon>
        <taxon>Pseudomonadota</taxon>
        <taxon>Alphaproteobacteria</taxon>
        <taxon>Sphingomonadales</taxon>
        <taxon>Sphingomonadaceae</taxon>
        <taxon>Sphingopyxis</taxon>
    </lineage>
</organism>
<dbReference type="GO" id="GO:0016042">
    <property type="term" value="P:lipid catabolic process"/>
    <property type="evidence" value="ECO:0007669"/>
    <property type="project" value="UniProtKB-KW"/>
</dbReference>
<evidence type="ECO:0000313" key="6">
    <source>
        <dbReference type="Proteomes" id="UP000537161"/>
    </source>
</evidence>
<evidence type="ECO:0000256" key="3">
    <source>
        <dbReference type="ARBA" id="ARBA00023098"/>
    </source>
</evidence>
<evidence type="ECO:0000256" key="2">
    <source>
        <dbReference type="ARBA" id="ARBA00022963"/>
    </source>
</evidence>
<gene>
    <name evidence="5" type="ORF">FHR21_004044</name>
</gene>
<dbReference type="Pfam" id="PF07224">
    <property type="entry name" value="Chlorophyllase"/>
    <property type="match status" value="1"/>
</dbReference>
<comment type="caution">
    <text evidence="5">The sequence shown here is derived from an EMBL/GenBank/DDBJ whole genome shotgun (WGS) entry which is preliminary data.</text>
</comment>
<keyword evidence="4" id="KW-0732">Signal</keyword>
<sequence length="318" mass="33331">MTVLPRSSIGLVLAAALAASPAATAQEAQVTTVDPVMLRDGSAKGMVVRLSFPSRGRDLPVVILSHGNRLSREDYRPLVAALARAGYLVVQPDHADASIGGFAPPGPQPDDVWRTRIEQVRWIAAHPDVPVRGVAALRGRVDTSRIAIIGHSFGGHTAALAMGATIEEPDGGRLARHDAPSIRAAVLLAPPGDAAGLTEEWKRRAPYLKLDWTTMRGPVLTINGGADMTPLTDRGPGWHDDPYKLGPVGRDMCLMVVAGAGHYLGGIDSPLRPPAGDATPERRARVIGATIGFLNAKLGHGADAAAAWSGIRAGLDCK</sequence>
<feature type="chain" id="PRO_5030942893" evidence="4">
    <location>
        <begin position="26"/>
        <end position="318"/>
    </location>
</feature>
<protein>
    <submittedName>
        <fullName evidence="5">Putative dienelactone hydrolase</fullName>
    </submittedName>
</protein>
<keyword evidence="1 5" id="KW-0378">Hydrolase</keyword>
<evidence type="ECO:0000256" key="1">
    <source>
        <dbReference type="ARBA" id="ARBA00022801"/>
    </source>
</evidence>
<reference evidence="5 6" key="1">
    <citation type="submission" date="2020-08" db="EMBL/GenBank/DDBJ databases">
        <title>Genomic Encyclopedia of Type Strains, Phase IV (KMG-IV): sequencing the most valuable type-strain genomes for metagenomic binning, comparative biology and taxonomic classification.</title>
        <authorList>
            <person name="Goeker M."/>
        </authorList>
    </citation>
    <scope>NUCLEOTIDE SEQUENCE [LARGE SCALE GENOMIC DNA]</scope>
    <source>
        <strain evidence="5 6">DSM 27163</strain>
    </source>
</reference>
<proteinExistence type="predicted"/>
<evidence type="ECO:0000256" key="4">
    <source>
        <dbReference type="SAM" id="SignalP"/>
    </source>
</evidence>
<dbReference type="Proteomes" id="UP000537161">
    <property type="component" value="Unassembled WGS sequence"/>
</dbReference>
<dbReference type="SUPFAM" id="SSF53474">
    <property type="entry name" value="alpha/beta-Hydrolases"/>
    <property type="match status" value="1"/>
</dbReference>
<dbReference type="Gene3D" id="3.40.50.1820">
    <property type="entry name" value="alpha/beta hydrolase"/>
    <property type="match status" value="1"/>
</dbReference>
<dbReference type="GO" id="GO:0003847">
    <property type="term" value="F:1-alkyl-2-acetylglycerophosphocholine esterase activity"/>
    <property type="evidence" value="ECO:0007669"/>
    <property type="project" value="TreeGrafter"/>
</dbReference>
<dbReference type="RefSeq" id="WP_184101576.1">
    <property type="nucleotide sequence ID" value="NZ_JACIJH010000023.1"/>
</dbReference>
<dbReference type="EMBL" id="JACIJH010000023">
    <property type="protein sequence ID" value="MBB5708650.1"/>
    <property type="molecule type" value="Genomic_DNA"/>
</dbReference>
<dbReference type="PANTHER" id="PTHR10272">
    <property type="entry name" value="PLATELET-ACTIVATING FACTOR ACETYLHYDROLASE"/>
    <property type="match status" value="1"/>
</dbReference>
<keyword evidence="2" id="KW-0442">Lipid degradation</keyword>
<evidence type="ECO:0000313" key="5">
    <source>
        <dbReference type="EMBL" id="MBB5708650.1"/>
    </source>
</evidence>
<keyword evidence="3" id="KW-0443">Lipid metabolism</keyword>
<dbReference type="AlphaFoldDB" id="A0A7W9B9G4"/>
<dbReference type="PANTHER" id="PTHR10272:SF0">
    <property type="entry name" value="PLATELET-ACTIVATING FACTOR ACETYLHYDROLASE"/>
    <property type="match status" value="1"/>
</dbReference>
<name>A0A7W9B9G4_9SPHN</name>
<feature type="signal peptide" evidence="4">
    <location>
        <begin position="1"/>
        <end position="25"/>
    </location>
</feature>
<dbReference type="InterPro" id="IPR017395">
    <property type="entry name" value="Chlorophyllase-like"/>
</dbReference>
<keyword evidence="6" id="KW-1185">Reference proteome</keyword>
<dbReference type="InterPro" id="IPR029058">
    <property type="entry name" value="AB_hydrolase_fold"/>
</dbReference>